<feature type="signal peptide" evidence="1">
    <location>
        <begin position="1"/>
        <end position="19"/>
    </location>
</feature>
<protein>
    <recommendedName>
        <fullName evidence="4">Beta-lactamase-inhibitor-like PepSY-like domain-containing protein</fullName>
    </recommendedName>
</protein>
<dbReference type="OrthoDB" id="669738at2"/>
<dbReference type="Proteomes" id="UP000290545">
    <property type="component" value="Unassembled WGS sequence"/>
</dbReference>
<dbReference type="Gene3D" id="3.10.450.360">
    <property type="match status" value="1"/>
</dbReference>
<dbReference type="EMBL" id="SDHZ01000005">
    <property type="protein sequence ID" value="RXK80927.1"/>
    <property type="molecule type" value="Genomic_DNA"/>
</dbReference>
<dbReference type="AlphaFoldDB" id="A0A4Q1CZT9"/>
<dbReference type="RefSeq" id="WP_129006107.1">
    <property type="nucleotide sequence ID" value="NZ_SDHZ01000005.1"/>
</dbReference>
<name>A0A4Q1CZT9_9BACT</name>
<accession>A0A4Q1CZT9</accession>
<proteinExistence type="predicted"/>
<organism evidence="2 3">
    <name type="scientific">Filimonas effusa</name>
    <dbReference type="NCBI Taxonomy" id="2508721"/>
    <lineage>
        <taxon>Bacteria</taxon>
        <taxon>Pseudomonadati</taxon>
        <taxon>Bacteroidota</taxon>
        <taxon>Chitinophagia</taxon>
        <taxon>Chitinophagales</taxon>
        <taxon>Chitinophagaceae</taxon>
        <taxon>Filimonas</taxon>
    </lineage>
</organism>
<reference evidence="2 3" key="1">
    <citation type="submission" date="2019-01" db="EMBL/GenBank/DDBJ databases">
        <title>Filimonas sp. strain TTM-71.</title>
        <authorList>
            <person name="Chen W.-M."/>
        </authorList>
    </citation>
    <scope>NUCLEOTIDE SEQUENCE [LARGE SCALE GENOMIC DNA]</scope>
    <source>
        <strain evidence="2 3">TTM-71</strain>
    </source>
</reference>
<evidence type="ECO:0008006" key="4">
    <source>
        <dbReference type="Google" id="ProtNLM"/>
    </source>
</evidence>
<feature type="chain" id="PRO_5020609077" description="Beta-lactamase-inhibitor-like PepSY-like domain-containing protein" evidence="1">
    <location>
        <begin position="20"/>
        <end position="147"/>
    </location>
</feature>
<gene>
    <name evidence="2" type="ORF">ESB13_22495</name>
</gene>
<sequence>MKTFFIAAFMLVTLGSAIAAPFTPPVTTKVLSHFSENYSNAVNVKWTLASSYTKATFTQNNKKWEVFYDNEGNLYGTSRNISFSELPAKASGYINKKYSDYGILETVEFDSESDGKLFFVSLQQGKKKVILQVDANSWVSVFKRSRV</sequence>
<evidence type="ECO:0000313" key="2">
    <source>
        <dbReference type="EMBL" id="RXK80927.1"/>
    </source>
</evidence>
<keyword evidence="3" id="KW-1185">Reference proteome</keyword>
<comment type="caution">
    <text evidence="2">The sequence shown here is derived from an EMBL/GenBank/DDBJ whole genome shotgun (WGS) entry which is preliminary data.</text>
</comment>
<dbReference type="SUPFAM" id="SSF160574">
    <property type="entry name" value="BT0923-like"/>
    <property type="match status" value="1"/>
</dbReference>
<evidence type="ECO:0000313" key="3">
    <source>
        <dbReference type="Proteomes" id="UP000290545"/>
    </source>
</evidence>
<keyword evidence="1" id="KW-0732">Signal</keyword>
<evidence type="ECO:0000256" key="1">
    <source>
        <dbReference type="SAM" id="SignalP"/>
    </source>
</evidence>